<name>A0A0C3BDF2_SERVB</name>
<proteinExistence type="inferred from homology"/>
<accession>A0A0C3BDF2</accession>
<dbReference type="GO" id="GO:0046982">
    <property type="term" value="F:protein heterodimerization activity"/>
    <property type="evidence" value="ECO:0007669"/>
    <property type="project" value="InterPro"/>
</dbReference>
<protein>
    <recommendedName>
        <fullName evidence="9">TFIID-18kDa-domain-containing protein</fullName>
    </recommendedName>
</protein>
<evidence type="ECO:0000256" key="5">
    <source>
        <dbReference type="ARBA" id="ARBA00061274"/>
    </source>
</evidence>
<comment type="similarity">
    <text evidence="5">Belongs to the SPT3 family.</text>
</comment>
<feature type="region of interest" description="Disordered" evidence="6">
    <location>
        <begin position="79"/>
        <end position="106"/>
    </location>
</feature>
<dbReference type="GO" id="GO:0003712">
    <property type="term" value="F:transcription coregulator activity"/>
    <property type="evidence" value="ECO:0007669"/>
    <property type="project" value="TreeGrafter"/>
</dbReference>
<keyword evidence="2" id="KW-0805">Transcription regulation</keyword>
<dbReference type="Proteomes" id="UP000054097">
    <property type="component" value="Unassembled WGS sequence"/>
</dbReference>
<reference evidence="7 8" key="1">
    <citation type="submission" date="2014-04" db="EMBL/GenBank/DDBJ databases">
        <authorList>
            <consortium name="DOE Joint Genome Institute"/>
            <person name="Kuo A."/>
            <person name="Zuccaro A."/>
            <person name="Kohler A."/>
            <person name="Nagy L.G."/>
            <person name="Floudas D."/>
            <person name="Copeland A."/>
            <person name="Barry K.W."/>
            <person name="Cichocki N."/>
            <person name="Veneault-Fourrey C."/>
            <person name="LaButti K."/>
            <person name="Lindquist E.A."/>
            <person name="Lipzen A."/>
            <person name="Lundell T."/>
            <person name="Morin E."/>
            <person name="Murat C."/>
            <person name="Sun H."/>
            <person name="Tunlid A."/>
            <person name="Henrissat B."/>
            <person name="Grigoriev I.V."/>
            <person name="Hibbett D.S."/>
            <person name="Martin F."/>
            <person name="Nordberg H.P."/>
            <person name="Cantor M.N."/>
            <person name="Hua S.X."/>
        </authorList>
    </citation>
    <scope>NUCLEOTIDE SEQUENCE [LARGE SCALE GENOMIC DNA]</scope>
    <source>
        <strain evidence="7 8">MAFF 305830</strain>
    </source>
</reference>
<evidence type="ECO:0000256" key="6">
    <source>
        <dbReference type="SAM" id="MobiDB-lite"/>
    </source>
</evidence>
<dbReference type="InterPro" id="IPR009072">
    <property type="entry name" value="Histone-fold"/>
</dbReference>
<dbReference type="PANTHER" id="PTHR11380">
    <property type="entry name" value="TRANSCRIPTION INITIATION FACTOR TFIID/SUPT3-RELATED"/>
    <property type="match status" value="1"/>
</dbReference>
<dbReference type="Pfam" id="PF02269">
    <property type="entry name" value="TFIID-18kDa"/>
    <property type="match status" value="1"/>
</dbReference>
<dbReference type="SUPFAM" id="SSF47113">
    <property type="entry name" value="Histone-fold"/>
    <property type="match status" value="1"/>
</dbReference>
<evidence type="ECO:0000256" key="4">
    <source>
        <dbReference type="ARBA" id="ARBA00023242"/>
    </source>
</evidence>
<dbReference type="AlphaFoldDB" id="A0A0C3BDF2"/>
<dbReference type="HOGENOM" id="CLU_038706_2_0_1"/>
<dbReference type="InterPro" id="IPR003195">
    <property type="entry name" value="TFIID_TAF13"/>
</dbReference>
<comment type="subcellular location">
    <subcellularLocation>
        <location evidence="1">Nucleus</location>
    </subcellularLocation>
</comment>
<dbReference type="STRING" id="933852.A0A0C3BDF2"/>
<feature type="compositionally biased region" description="Acidic residues" evidence="6">
    <location>
        <begin position="85"/>
        <end position="97"/>
    </location>
</feature>
<keyword evidence="3" id="KW-0804">Transcription</keyword>
<evidence type="ECO:0000256" key="1">
    <source>
        <dbReference type="ARBA" id="ARBA00004123"/>
    </source>
</evidence>
<sequence length="306" mass="35053">MLYVFGEVLEPNQETVNLVEEIVREQVVEIISQAKAHAMRRGQKNFKAEDLVFILRHDRDKVNRLRTYLSWKDVRKTAKETDAPGADDVELGDDEKPDEGTGQQTNVKLPWELKSVYLGALWDNGLIEDDEEDEEMTEARQDRLRHLDEATREMTKDEYLRYSDMRQASFTHRKASRFKEFLNLPPHMQLKSGDDTMDILGFLAFEIVRVLCTDALLVKQNADSTGISTAVLREGAEPDAKRPRRSDFDGDAPVCSLFLPPAEPRTALRPDHIRAAFSAMQKRGRQKAKMMNNFRGGFVKTNIVLI</sequence>
<organism evidence="7 8">
    <name type="scientific">Serendipita vermifera MAFF 305830</name>
    <dbReference type="NCBI Taxonomy" id="933852"/>
    <lineage>
        <taxon>Eukaryota</taxon>
        <taxon>Fungi</taxon>
        <taxon>Dikarya</taxon>
        <taxon>Basidiomycota</taxon>
        <taxon>Agaricomycotina</taxon>
        <taxon>Agaricomycetes</taxon>
        <taxon>Sebacinales</taxon>
        <taxon>Serendipitaceae</taxon>
        <taxon>Serendipita</taxon>
    </lineage>
</organism>
<evidence type="ECO:0000313" key="7">
    <source>
        <dbReference type="EMBL" id="KIM29481.1"/>
    </source>
</evidence>
<evidence type="ECO:0008006" key="9">
    <source>
        <dbReference type="Google" id="ProtNLM"/>
    </source>
</evidence>
<dbReference type="GO" id="GO:0005634">
    <property type="term" value="C:nucleus"/>
    <property type="evidence" value="ECO:0007669"/>
    <property type="project" value="UniProtKB-SubCell"/>
</dbReference>
<evidence type="ECO:0000256" key="3">
    <source>
        <dbReference type="ARBA" id="ARBA00023163"/>
    </source>
</evidence>
<gene>
    <name evidence="7" type="ORF">M408DRAFT_328737</name>
</gene>
<dbReference type="Gene3D" id="1.10.20.10">
    <property type="entry name" value="Histone, subunit A"/>
    <property type="match status" value="1"/>
</dbReference>
<dbReference type="GO" id="GO:0006366">
    <property type="term" value="P:transcription by RNA polymerase II"/>
    <property type="evidence" value="ECO:0007669"/>
    <property type="project" value="InterPro"/>
</dbReference>
<evidence type="ECO:0000313" key="8">
    <source>
        <dbReference type="Proteomes" id="UP000054097"/>
    </source>
</evidence>
<keyword evidence="8" id="KW-1185">Reference proteome</keyword>
<dbReference type="OrthoDB" id="66982at2759"/>
<dbReference type="GO" id="GO:0000124">
    <property type="term" value="C:SAGA complex"/>
    <property type="evidence" value="ECO:0007669"/>
    <property type="project" value="TreeGrafter"/>
</dbReference>
<evidence type="ECO:0000256" key="2">
    <source>
        <dbReference type="ARBA" id="ARBA00023015"/>
    </source>
</evidence>
<dbReference type="CDD" id="cd22926">
    <property type="entry name" value="HFD_SPT3"/>
    <property type="match status" value="1"/>
</dbReference>
<dbReference type="PANTHER" id="PTHR11380:SF16">
    <property type="entry name" value="TRANSCRIPTION INITIATION PROTEIN SPT3 HOMOLOG"/>
    <property type="match status" value="1"/>
</dbReference>
<keyword evidence="4" id="KW-0539">Nucleus</keyword>
<reference evidence="8" key="2">
    <citation type="submission" date="2015-01" db="EMBL/GenBank/DDBJ databases">
        <title>Evolutionary Origins and Diversification of the Mycorrhizal Mutualists.</title>
        <authorList>
            <consortium name="DOE Joint Genome Institute"/>
            <consortium name="Mycorrhizal Genomics Consortium"/>
            <person name="Kohler A."/>
            <person name="Kuo A."/>
            <person name="Nagy L.G."/>
            <person name="Floudas D."/>
            <person name="Copeland A."/>
            <person name="Barry K.W."/>
            <person name="Cichocki N."/>
            <person name="Veneault-Fourrey C."/>
            <person name="LaButti K."/>
            <person name="Lindquist E.A."/>
            <person name="Lipzen A."/>
            <person name="Lundell T."/>
            <person name="Morin E."/>
            <person name="Murat C."/>
            <person name="Riley R."/>
            <person name="Ohm R."/>
            <person name="Sun H."/>
            <person name="Tunlid A."/>
            <person name="Henrissat B."/>
            <person name="Grigoriev I.V."/>
            <person name="Hibbett D.S."/>
            <person name="Martin F."/>
        </authorList>
    </citation>
    <scope>NUCLEOTIDE SEQUENCE [LARGE SCALE GENOMIC DNA]</scope>
    <source>
        <strain evidence="8">MAFF 305830</strain>
    </source>
</reference>
<dbReference type="EMBL" id="KN824288">
    <property type="protein sequence ID" value="KIM29481.1"/>
    <property type="molecule type" value="Genomic_DNA"/>
</dbReference>